<evidence type="ECO:0000256" key="2">
    <source>
        <dbReference type="SAM" id="Phobius"/>
    </source>
</evidence>
<feature type="compositionally biased region" description="Acidic residues" evidence="1">
    <location>
        <begin position="355"/>
        <end position="365"/>
    </location>
</feature>
<feature type="region of interest" description="Disordered" evidence="1">
    <location>
        <begin position="330"/>
        <end position="365"/>
    </location>
</feature>
<keyword evidence="4" id="KW-1185">Reference proteome</keyword>
<keyword evidence="2" id="KW-0472">Membrane</keyword>
<feature type="transmembrane region" description="Helical" evidence="2">
    <location>
        <begin position="145"/>
        <end position="165"/>
    </location>
</feature>
<accession>A0A8H6YH61</accession>
<dbReference type="Proteomes" id="UP000620124">
    <property type="component" value="Unassembled WGS sequence"/>
</dbReference>
<feature type="transmembrane region" description="Helical" evidence="2">
    <location>
        <begin position="185"/>
        <end position="206"/>
    </location>
</feature>
<keyword evidence="2" id="KW-1133">Transmembrane helix</keyword>
<feature type="transmembrane region" description="Helical" evidence="2">
    <location>
        <begin position="28"/>
        <end position="46"/>
    </location>
</feature>
<sequence length="365" mass="40859">MSSSSTTTDDVLFIWGQSICRMTLSHGVGWLFYGIYLATFFAYIFRPHHARQLTTNRMLQAAMLALFLSSTLQFVTDFVFSIAQVQGYLMSTRFPLPERKDAWQDTHLPFYVLQRWPPAINFIISDLIVLWRACSLRQSHRWLKAALCGLGLADVVVWCVAAAFTSRDATRRSADRSTDETVNTVSVVTSLIINVVGTVTIGVIAWKHNRTISQAAILRWRGDVPRVLLVLVETGFIWAFVQVVYIILQDVNKVPATRLDMATGAITKMALYLAAILPTVTLIIVRSKRSLEDSLQPSEMSSVCQQCSSVVSTSGTRTRTRGEAVRLTMVPGSPRNDQRKSRFGREPTGPITVMMEEETEVSSKI</sequence>
<proteinExistence type="predicted"/>
<organism evidence="3 4">
    <name type="scientific">Mycena venus</name>
    <dbReference type="NCBI Taxonomy" id="2733690"/>
    <lineage>
        <taxon>Eukaryota</taxon>
        <taxon>Fungi</taxon>
        <taxon>Dikarya</taxon>
        <taxon>Basidiomycota</taxon>
        <taxon>Agaricomycotina</taxon>
        <taxon>Agaricomycetes</taxon>
        <taxon>Agaricomycetidae</taxon>
        <taxon>Agaricales</taxon>
        <taxon>Marasmiineae</taxon>
        <taxon>Mycenaceae</taxon>
        <taxon>Mycena</taxon>
    </lineage>
</organism>
<protein>
    <submittedName>
        <fullName evidence="3">Uncharacterized protein</fullName>
    </submittedName>
</protein>
<dbReference type="AlphaFoldDB" id="A0A8H6YH61"/>
<evidence type="ECO:0000256" key="1">
    <source>
        <dbReference type="SAM" id="MobiDB-lite"/>
    </source>
</evidence>
<gene>
    <name evidence="3" type="ORF">MVEN_00867400</name>
</gene>
<feature type="transmembrane region" description="Helical" evidence="2">
    <location>
        <begin position="227"/>
        <end position="248"/>
    </location>
</feature>
<reference evidence="3" key="1">
    <citation type="submission" date="2020-05" db="EMBL/GenBank/DDBJ databases">
        <title>Mycena genomes resolve the evolution of fungal bioluminescence.</title>
        <authorList>
            <person name="Tsai I.J."/>
        </authorList>
    </citation>
    <scope>NUCLEOTIDE SEQUENCE</scope>
    <source>
        <strain evidence="3">CCC161011</strain>
    </source>
</reference>
<evidence type="ECO:0000313" key="3">
    <source>
        <dbReference type="EMBL" id="KAF7358189.1"/>
    </source>
</evidence>
<feature type="transmembrane region" description="Helical" evidence="2">
    <location>
        <begin position="58"/>
        <end position="83"/>
    </location>
</feature>
<evidence type="ECO:0000313" key="4">
    <source>
        <dbReference type="Proteomes" id="UP000620124"/>
    </source>
</evidence>
<dbReference type="OrthoDB" id="3029622at2759"/>
<feature type="transmembrane region" description="Helical" evidence="2">
    <location>
        <begin position="268"/>
        <end position="285"/>
    </location>
</feature>
<keyword evidence="2" id="KW-0812">Transmembrane</keyword>
<feature type="compositionally biased region" description="Basic and acidic residues" evidence="1">
    <location>
        <begin position="336"/>
        <end position="345"/>
    </location>
</feature>
<dbReference type="EMBL" id="JACAZI010000006">
    <property type="protein sequence ID" value="KAF7358189.1"/>
    <property type="molecule type" value="Genomic_DNA"/>
</dbReference>
<comment type="caution">
    <text evidence="3">The sequence shown here is derived from an EMBL/GenBank/DDBJ whole genome shotgun (WGS) entry which is preliminary data.</text>
</comment>
<name>A0A8H6YH61_9AGAR</name>